<evidence type="ECO:0008006" key="4">
    <source>
        <dbReference type="Google" id="ProtNLM"/>
    </source>
</evidence>
<sequence>MRRNKNSKKWMVGVLSAALLFSGAAALTPKAFADDDWPAYIKVKTALNEQQFIADWMKYIVANTATIADQDMEYISQRIAGGESLAQASGVSTEVLAQNLIDLARQSITDASNDYIISADQANKLQLDLNAEIRKAIGASGYKGFQTSDVFNYSTFMKQYLSGVKAAAFGNSSREYEDFINDLDGGMGLAAAAGINESAFINELLVPVTQKIDDAVQANVLTASEGDDLKDQARSAITAAVQAPGGSYDDSAMATEDFLNNKLQSIVSSAFMVTDNGDLDYIDVIDAYRNGGSLAQILHTPATELAQRVLTMWETDLQSGSGLNGVNDRAAFEKQALQDIISAITASGK</sequence>
<dbReference type="AlphaFoldDB" id="A0A4V2J3T2"/>
<organism evidence="2 3">
    <name type="scientific">Paenibacillus thalictri</name>
    <dbReference type="NCBI Taxonomy" id="2527873"/>
    <lineage>
        <taxon>Bacteria</taxon>
        <taxon>Bacillati</taxon>
        <taxon>Bacillota</taxon>
        <taxon>Bacilli</taxon>
        <taxon>Bacillales</taxon>
        <taxon>Paenibacillaceae</taxon>
        <taxon>Paenibacillus</taxon>
    </lineage>
</organism>
<evidence type="ECO:0000313" key="3">
    <source>
        <dbReference type="Proteomes" id="UP000293142"/>
    </source>
</evidence>
<dbReference type="Proteomes" id="UP000293142">
    <property type="component" value="Unassembled WGS sequence"/>
</dbReference>
<accession>A0A4V2J3T2</accession>
<reference evidence="2 3" key="1">
    <citation type="submission" date="2019-02" db="EMBL/GenBank/DDBJ databases">
        <title>Paenibacillus sp. nov., isolated from surface-sterilized tissue of Thalictrum simplex L.</title>
        <authorList>
            <person name="Tuo L."/>
        </authorList>
    </citation>
    <scope>NUCLEOTIDE SEQUENCE [LARGE SCALE GENOMIC DNA]</scope>
    <source>
        <strain evidence="2 3">N2SHLJ1</strain>
    </source>
</reference>
<name>A0A4V2J3T2_9BACL</name>
<evidence type="ECO:0000313" key="2">
    <source>
        <dbReference type="EMBL" id="TBL75336.1"/>
    </source>
</evidence>
<dbReference type="RefSeq" id="WP_131015824.1">
    <property type="nucleotide sequence ID" value="NZ_SIRE01000017.1"/>
</dbReference>
<dbReference type="EMBL" id="SIRE01000017">
    <property type="protein sequence ID" value="TBL75336.1"/>
    <property type="molecule type" value="Genomic_DNA"/>
</dbReference>
<evidence type="ECO:0000256" key="1">
    <source>
        <dbReference type="SAM" id="SignalP"/>
    </source>
</evidence>
<comment type="caution">
    <text evidence="2">The sequence shown here is derived from an EMBL/GenBank/DDBJ whole genome shotgun (WGS) entry which is preliminary data.</text>
</comment>
<proteinExistence type="predicted"/>
<feature type="chain" id="PRO_5020376329" description="Copper amine oxidase" evidence="1">
    <location>
        <begin position="34"/>
        <end position="349"/>
    </location>
</feature>
<keyword evidence="1" id="KW-0732">Signal</keyword>
<feature type="signal peptide" evidence="1">
    <location>
        <begin position="1"/>
        <end position="33"/>
    </location>
</feature>
<gene>
    <name evidence="2" type="ORF">EYB31_23290</name>
</gene>
<keyword evidence="3" id="KW-1185">Reference proteome</keyword>
<protein>
    <recommendedName>
        <fullName evidence="4">Copper amine oxidase</fullName>
    </recommendedName>
</protein>